<keyword evidence="7" id="KW-0791">Threonine biosynthesis</keyword>
<protein>
    <recommendedName>
        <fullName evidence="5 11">Threonine synthase</fullName>
        <ecNumber evidence="4 11">4.2.3.1</ecNumber>
    </recommendedName>
</protein>
<dbReference type="Proteomes" id="UP000808337">
    <property type="component" value="Unassembled WGS sequence"/>
</dbReference>
<dbReference type="PROSITE" id="PS00165">
    <property type="entry name" value="DEHYDRATASE_SER_THR"/>
    <property type="match status" value="1"/>
</dbReference>
<dbReference type="InterPro" id="IPR001926">
    <property type="entry name" value="TrpB-like_PALP"/>
</dbReference>
<feature type="domain" description="Tryptophan synthase beta chain-like PALP" evidence="13">
    <location>
        <begin position="87"/>
        <end position="366"/>
    </location>
</feature>
<dbReference type="GO" id="GO:0004795">
    <property type="term" value="F:threonine synthase activity"/>
    <property type="evidence" value="ECO:0007669"/>
    <property type="project" value="UniProtKB-UniRule"/>
</dbReference>
<evidence type="ECO:0000256" key="2">
    <source>
        <dbReference type="ARBA" id="ARBA00004979"/>
    </source>
</evidence>
<evidence type="ECO:0000256" key="11">
    <source>
        <dbReference type="NCBIfam" id="TIGR00260"/>
    </source>
</evidence>
<comment type="caution">
    <text evidence="15">The sequence shown here is derived from an EMBL/GenBank/DDBJ whole genome shotgun (WGS) entry which is preliminary data.</text>
</comment>
<dbReference type="InterPro" id="IPR036052">
    <property type="entry name" value="TrpB-like_PALP_sf"/>
</dbReference>
<dbReference type="GO" id="GO:0009088">
    <property type="term" value="P:threonine biosynthetic process"/>
    <property type="evidence" value="ECO:0007669"/>
    <property type="project" value="UniProtKB-UniRule"/>
</dbReference>
<keyword evidence="9 15" id="KW-0456">Lyase</keyword>
<evidence type="ECO:0000313" key="15">
    <source>
        <dbReference type="EMBL" id="MBK9981307.1"/>
    </source>
</evidence>
<keyword evidence="8 12" id="KW-0663">Pyridoxal phosphate</keyword>
<evidence type="ECO:0000259" key="13">
    <source>
        <dbReference type="Pfam" id="PF00291"/>
    </source>
</evidence>
<sequence>MKYISTSGSEAKLGFKESVRSGLAPDGGLLVPEFIPTLRPDMVKNLLSLSDHDLAFALLTPFVKEDLTVEQLKAIIDHTFQFEIPLKRIGTSDIYVLELFHGPTWAFKDVGARFLAGCLSSWTAEENNVTILVATSGDTGGAVANGFYNQPGTNVVILYPIGKVSALQEQQIAGLGGNITAIGVRGSFDDCQQLVKRAFSDQELRTSMTLTSANSINVARWLPQMIYYAFALKEAIRQNVEFVFSVPSGNYGNITAGLMLHSMGMKLEKFIAAHNANDTIPRLLKNDVYEPHETIATLANAMDVSDPSNFLRLQYLWDKYPDLIDDHFTAVSISDEEILASITSCWNDHHYLLDPHTATAWKALNDQGGKGIILATAHPYKFEDVIKKALSYYPEDWKKEWQPGKIEKIEIRVDYDDLKKILNYT</sequence>
<dbReference type="Pfam" id="PF14821">
    <property type="entry name" value="Thr_synth_N"/>
    <property type="match status" value="1"/>
</dbReference>
<evidence type="ECO:0000256" key="1">
    <source>
        <dbReference type="ARBA" id="ARBA00001933"/>
    </source>
</evidence>
<evidence type="ECO:0000256" key="5">
    <source>
        <dbReference type="ARBA" id="ARBA00018679"/>
    </source>
</evidence>
<comment type="cofactor">
    <cofactor evidence="1 12">
        <name>pyridoxal 5'-phosphate</name>
        <dbReference type="ChEBI" id="CHEBI:597326"/>
    </cofactor>
</comment>
<reference evidence="15 16" key="1">
    <citation type="submission" date="2020-10" db="EMBL/GenBank/DDBJ databases">
        <title>Connecting structure to function with the recovery of over 1000 high-quality activated sludge metagenome-assembled genomes encoding full-length rRNA genes using long-read sequencing.</title>
        <authorList>
            <person name="Singleton C.M."/>
            <person name="Petriglieri F."/>
            <person name="Kristensen J.M."/>
            <person name="Kirkegaard R.H."/>
            <person name="Michaelsen T.Y."/>
            <person name="Andersen M.H."/>
            <person name="Karst S.M."/>
            <person name="Dueholm M.S."/>
            <person name="Nielsen P.H."/>
            <person name="Albertsen M."/>
        </authorList>
    </citation>
    <scope>NUCLEOTIDE SEQUENCE [LARGE SCALE GENOMIC DNA]</scope>
    <source>
        <strain evidence="15">Ribe_18-Q3-R11-54_MAXAC.273</strain>
    </source>
</reference>
<gene>
    <name evidence="15" type="primary">thrC</name>
    <name evidence="15" type="ORF">IPP15_02590</name>
</gene>
<evidence type="ECO:0000256" key="12">
    <source>
        <dbReference type="PIRSR" id="PIRSR604450-51"/>
    </source>
</evidence>
<comment type="catalytic activity">
    <reaction evidence="10">
        <text>O-phospho-L-homoserine + H2O = L-threonine + phosphate</text>
        <dbReference type="Rhea" id="RHEA:10840"/>
        <dbReference type="ChEBI" id="CHEBI:15377"/>
        <dbReference type="ChEBI" id="CHEBI:43474"/>
        <dbReference type="ChEBI" id="CHEBI:57590"/>
        <dbReference type="ChEBI" id="CHEBI:57926"/>
        <dbReference type="EC" id="4.2.3.1"/>
    </reaction>
</comment>
<dbReference type="Gene3D" id="3.90.1380.10">
    <property type="entry name" value="Threonine synthase, N-terminal domain"/>
    <property type="match status" value="1"/>
</dbReference>
<name>A0A9D7ST03_9BACT</name>
<evidence type="ECO:0000256" key="8">
    <source>
        <dbReference type="ARBA" id="ARBA00022898"/>
    </source>
</evidence>
<keyword evidence="6" id="KW-0028">Amino-acid biosynthesis</keyword>
<dbReference type="InterPro" id="IPR037158">
    <property type="entry name" value="Thr_synth_N_sf"/>
</dbReference>
<evidence type="ECO:0000313" key="16">
    <source>
        <dbReference type="Proteomes" id="UP000808337"/>
    </source>
</evidence>
<dbReference type="GO" id="GO:0030170">
    <property type="term" value="F:pyridoxal phosphate binding"/>
    <property type="evidence" value="ECO:0007669"/>
    <property type="project" value="InterPro"/>
</dbReference>
<feature type="modified residue" description="N6-(pyridoxal phosphate)lysine" evidence="12">
    <location>
        <position position="108"/>
    </location>
</feature>
<dbReference type="Gene3D" id="3.40.50.1100">
    <property type="match status" value="2"/>
</dbReference>
<dbReference type="EC" id="4.2.3.1" evidence="4 11"/>
<dbReference type="AlphaFoldDB" id="A0A9D7ST03"/>
<dbReference type="EMBL" id="JADKGY010000001">
    <property type="protein sequence ID" value="MBK9981307.1"/>
    <property type="molecule type" value="Genomic_DNA"/>
</dbReference>
<evidence type="ECO:0000256" key="4">
    <source>
        <dbReference type="ARBA" id="ARBA00013028"/>
    </source>
</evidence>
<dbReference type="Pfam" id="PF00291">
    <property type="entry name" value="PALP"/>
    <property type="match status" value="1"/>
</dbReference>
<dbReference type="PANTHER" id="PTHR42690">
    <property type="entry name" value="THREONINE SYNTHASE FAMILY MEMBER"/>
    <property type="match status" value="1"/>
</dbReference>
<evidence type="ECO:0000256" key="3">
    <source>
        <dbReference type="ARBA" id="ARBA00005517"/>
    </source>
</evidence>
<dbReference type="InterPro" id="IPR051166">
    <property type="entry name" value="Threonine_Synthase"/>
</dbReference>
<dbReference type="InterPro" id="IPR004450">
    <property type="entry name" value="Thr_synthase-like"/>
</dbReference>
<comment type="pathway">
    <text evidence="2">Amino-acid biosynthesis; L-threonine biosynthesis; L-threonine from L-aspartate: step 5/5.</text>
</comment>
<evidence type="ECO:0000256" key="6">
    <source>
        <dbReference type="ARBA" id="ARBA00022605"/>
    </source>
</evidence>
<proteinExistence type="inferred from homology"/>
<organism evidence="15 16">
    <name type="scientific">Candidatus Opimibacter skivensis</name>
    <dbReference type="NCBI Taxonomy" id="2982028"/>
    <lineage>
        <taxon>Bacteria</taxon>
        <taxon>Pseudomonadati</taxon>
        <taxon>Bacteroidota</taxon>
        <taxon>Saprospiria</taxon>
        <taxon>Saprospirales</taxon>
        <taxon>Saprospiraceae</taxon>
        <taxon>Candidatus Opimibacter</taxon>
    </lineage>
</organism>
<dbReference type="InterPro" id="IPR029144">
    <property type="entry name" value="Thr_synth_N"/>
</dbReference>
<evidence type="ECO:0000259" key="14">
    <source>
        <dbReference type="Pfam" id="PF14821"/>
    </source>
</evidence>
<comment type="similarity">
    <text evidence="3">Belongs to the threonine synthase family.</text>
</comment>
<accession>A0A9D7ST03</accession>
<feature type="domain" description="Threonine synthase N-terminal" evidence="14">
    <location>
        <begin position="2"/>
        <end position="80"/>
    </location>
</feature>
<dbReference type="SUPFAM" id="SSF53686">
    <property type="entry name" value="Tryptophan synthase beta subunit-like PLP-dependent enzymes"/>
    <property type="match status" value="1"/>
</dbReference>
<dbReference type="PANTHER" id="PTHR42690:SF1">
    <property type="entry name" value="THREONINE SYNTHASE-LIKE 2"/>
    <property type="match status" value="1"/>
</dbReference>
<dbReference type="NCBIfam" id="TIGR00260">
    <property type="entry name" value="thrC"/>
    <property type="match status" value="1"/>
</dbReference>
<dbReference type="InterPro" id="IPR000634">
    <property type="entry name" value="Ser/Thr_deHydtase_PyrdxlP-BS"/>
</dbReference>
<evidence type="ECO:0000256" key="10">
    <source>
        <dbReference type="ARBA" id="ARBA00049144"/>
    </source>
</evidence>
<evidence type="ECO:0000256" key="9">
    <source>
        <dbReference type="ARBA" id="ARBA00023239"/>
    </source>
</evidence>
<evidence type="ECO:0000256" key="7">
    <source>
        <dbReference type="ARBA" id="ARBA00022697"/>
    </source>
</evidence>